<proteinExistence type="predicted"/>
<gene>
    <name evidence="1" type="ORF">RDI58_000718</name>
</gene>
<protein>
    <submittedName>
        <fullName evidence="1">Uncharacterized protein</fullName>
    </submittedName>
</protein>
<evidence type="ECO:0000313" key="1">
    <source>
        <dbReference type="EMBL" id="KAK6802934.1"/>
    </source>
</evidence>
<sequence>MPEGYASNLGKQTVMNKGKLIVGTSSTS</sequence>
<accession>A0AAN8YPD7</accession>
<evidence type="ECO:0000313" key="2">
    <source>
        <dbReference type="Proteomes" id="UP001371456"/>
    </source>
</evidence>
<dbReference type="EMBL" id="JBANQN010000001">
    <property type="protein sequence ID" value="KAK6802934.1"/>
    <property type="molecule type" value="Genomic_DNA"/>
</dbReference>
<dbReference type="AlphaFoldDB" id="A0AAN8YPD7"/>
<keyword evidence="2" id="KW-1185">Reference proteome</keyword>
<reference evidence="1 2" key="1">
    <citation type="submission" date="2024-02" db="EMBL/GenBank/DDBJ databases">
        <title>de novo genome assembly of Solanum bulbocastanum strain 11H21.</title>
        <authorList>
            <person name="Hosaka A.J."/>
        </authorList>
    </citation>
    <scope>NUCLEOTIDE SEQUENCE [LARGE SCALE GENOMIC DNA]</scope>
    <source>
        <tissue evidence="1">Young leaves</tissue>
    </source>
</reference>
<dbReference type="Proteomes" id="UP001371456">
    <property type="component" value="Unassembled WGS sequence"/>
</dbReference>
<name>A0AAN8YPD7_SOLBU</name>
<organism evidence="1 2">
    <name type="scientific">Solanum bulbocastanum</name>
    <name type="common">Wild potato</name>
    <dbReference type="NCBI Taxonomy" id="147425"/>
    <lineage>
        <taxon>Eukaryota</taxon>
        <taxon>Viridiplantae</taxon>
        <taxon>Streptophyta</taxon>
        <taxon>Embryophyta</taxon>
        <taxon>Tracheophyta</taxon>
        <taxon>Spermatophyta</taxon>
        <taxon>Magnoliopsida</taxon>
        <taxon>eudicotyledons</taxon>
        <taxon>Gunneridae</taxon>
        <taxon>Pentapetalae</taxon>
        <taxon>asterids</taxon>
        <taxon>lamiids</taxon>
        <taxon>Solanales</taxon>
        <taxon>Solanaceae</taxon>
        <taxon>Solanoideae</taxon>
        <taxon>Solaneae</taxon>
        <taxon>Solanum</taxon>
    </lineage>
</organism>
<comment type="caution">
    <text evidence="1">The sequence shown here is derived from an EMBL/GenBank/DDBJ whole genome shotgun (WGS) entry which is preliminary data.</text>
</comment>